<feature type="transmembrane region" description="Helical" evidence="1">
    <location>
        <begin position="651"/>
        <end position="675"/>
    </location>
</feature>
<keyword evidence="4" id="KW-1185">Reference proteome</keyword>
<feature type="transmembrane region" description="Helical" evidence="1">
    <location>
        <begin position="720"/>
        <end position="742"/>
    </location>
</feature>
<accession>A0ABX1MHB8</accession>
<feature type="transmembrane region" description="Helical" evidence="1">
    <location>
        <begin position="614"/>
        <end position="631"/>
    </location>
</feature>
<evidence type="ECO:0000259" key="2">
    <source>
        <dbReference type="Pfam" id="PF12770"/>
    </source>
</evidence>
<name>A0ABX1MHB8_9CYAN</name>
<gene>
    <name evidence="3" type="ORF">DP115_30490</name>
</gene>
<feature type="transmembrane region" description="Helical" evidence="1">
    <location>
        <begin position="388"/>
        <end position="409"/>
    </location>
</feature>
<evidence type="ECO:0000313" key="3">
    <source>
        <dbReference type="EMBL" id="NMF66841.1"/>
    </source>
</evidence>
<protein>
    <submittedName>
        <fullName evidence="3">CHAT domain-containing protein</fullName>
    </submittedName>
</protein>
<dbReference type="Pfam" id="PF12770">
    <property type="entry name" value="CHAT"/>
    <property type="match status" value="1"/>
</dbReference>
<feature type="transmembrane region" description="Helical" evidence="1">
    <location>
        <begin position="687"/>
        <end position="708"/>
    </location>
</feature>
<feature type="domain" description="CHAT" evidence="2">
    <location>
        <begin position="128"/>
        <end position="351"/>
    </location>
</feature>
<feature type="transmembrane region" description="Helical" evidence="1">
    <location>
        <begin position="453"/>
        <end position="471"/>
    </location>
</feature>
<keyword evidence="1" id="KW-0812">Transmembrane</keyword>
<evidence type="ECO:0000256" key="1">
    <source>
        <dbReference type="SAM" id="Phobius"/>
    </source>
</evidence>
<dbReference type="InterPro" id="IPR024983">
    <property type="entry name" value="CHAT_dom"/>
</dbReference>
<feature type="transmembrane region" description="Helical" evidence="1">
    <location>
        <begin position="578"/>
        <end position="602"/>
    </location>
</feature>
<dbReference type="Proteomes" id="UP000762253">
    <property type="component" value="Unassembled WGS sequence"/>
</dbReference>
<reference evidence="3 4" key="1">
    <citation type="submission" date="2018-06" db="EMBL/GenBank/DDBJ databases">
        <title>Comparative genomics of Brasilonema spp. strains.</title>
        <authorList>
            <person name="Alvarenga D.O."/>
            <person name="Fiore M.F."/>
            <person name="Varani A.M."/>
        </authorList>
    </citation>
    <scope>NUCLEOTIDE SEQUENCE [LARGE SCALE GENOMIC DNA]</scope>
    <source>
        <strain evidence="3 4">UFV-OR1</strain>
    </source>
</reference>
<dbReference type="EMBL" id="QMEC01000189">
    <property type="protein sequence ID" value="NMF66841.1"/>
    <property type="molecule type" value="Genomic_DNA"/>
</dbReference>
<keyword evidence="1" id="KW-1133">Transmembrane helix</keyword>
<comment type="caution">
    <text evidence="3">The sequence shown here is derived from an EMBL/GenBank/DDBJ whole genome shotgun (WGS) entry which is preliminary data.</text>
</comment>
<feature type="transmembrane region" description="Helical" evidence="1">
    <location>
        <begin position="421"/>
        <end position="441"/>
    </location>
</feature>
<organism evidence="3 4">
    <name type="scientific">Brasilonema octagenarum UFV-OR1</name>
    <dbReference type="NCBI Taxonomy" id="417115"/>
    <lineage>
        <taxon>Bacteria</taxon>
        <taxon>Bacillati</taxon>
        <taxon>Cyanobacteriota</taxon>
        <taxon>Cyanophyceae</taxon>
        <taxon>Nostocales</taxon>
        <taxon>Scytonemataceae</taxon>
        <taxon>Brasilonema</taxon>
        <taxon>Octagenarum group</taxon>
    </lineage>
</organism>
<keyword evidence="1" id="KW-0472">Membrane</keyword>
<sequence length="749" mass="85679">MAFKISFKIGGRVQLNHSEVLPVTLAIYDQEGQIEELVSFLSPLPKPLEDKFKEWQYYIGLQGNRKVAKNRDKLISGVVNLTELANSLKTELNKWLGRDGWIDENGQSDQRVSRVLEKFRKKITQKDEIQIIVQTEDRQLRGLPWQEWDTLAAYTSRGVEVAISATNFKRLTQKQTPQLKATARILVVFGDEKLGFAEEEDFIKSLRQHGGEPHILRQPTRQELEQKLKDSQGWQIFFFAGHSESDRDGRIGRIQINSADGAQGIIEITELRDLLEGTIQKKLQLAIFNSCDGLGLANQLTELSLPYCIVMREMVESSVARELLRHFLEAFVKDSSLFASMNAARQQLQKKFEPGKSWLPVIVANPLAKELTWNRLFSERRLSWRWEMVLGMIAIAVLVCLPIGIFSEFQGWETLTLYAGLYPHLVVYPSLFLWMPLFAAYRAHCMIRVKTRPFVFLTLLTIFLVSGGLFFELTGDRIMLMEFKSDATTTIYAQQLPQLYLKWQTSAADIQNIPQEIFNTRQIFDVDGNLTLKKSELEPVIKRLHTLDNIAGFQGLLRIATAYDVWRQNTQPFSISRWFYAFTFIAIISCGVQILALVATIWFVPDSIFNKNKYLTYVIICELGILLWVPFQSYSIEHTKSLLFSPELKGTLAGLNVLLYAIIAIIFSATVSSIYRSATKKYQPILLSFLLGSFILTLLGSWFGVYLIDHLFGMNSTNPLTPWFASSLFFAVLFFFLFVRLIDHGVGDE</sequence>
<evidence type="ECO:0000313" key="4">
    <source>
        <dbReference type="Proteomes" id="UP000762253"/>
    </source>
</evidence>
<dbReference type="RefSeq" id="WP_169268399.1">
    <property type="nucleotide sequence ID" value="NZ_QMEC01000189.1"/>
</dbReference>
<proteinExistence type="predicted"/>